<dbReference type="InterPro" id="IPR037401">
    <property type="entry name" value="SnoaL-like"/>
</dbReference>
<gene>
    <name evidence="4" type="ORF">J2S41_001879</name>
</gene>
<keyword evidence="5" id="KW-1185">Reference proteome</keyword>
<dbReference type="EMBL" id="JAVDYB010000001">
    <property type="protein sequence ID" value="MDR7275101.1"/>
    <property type="molecule type" value="Genomic_DNA"/>
</dbReference>
<dbReference type="PROSITE" id="PS51318">
    <property type="entry name" value="TAT"/>
    <property type="match status" value="1"/>
</dbReference>
<dbReference type="InterPro" id="IPR006311">
    <property type="entry name" value="TAT_signal"/>
</dbReference>
<keyword evidence="2" id="KW-0732">Signal</keyword>
<proteinExistence type="predicted"/>
<name>A0AAE3YML0_9ACTN</name>
<sequence length="206" mass="22319">MTHHLFTRRRTLTALTGAAAATALGACAQPSASAPPSGASPTGAPPTPSTEPDLSADDPALDARARALIRIGEDGIARENQAALEAFFAPGFRFHGPDGATIDRRQLWDYFASCRRAFDDFHVTRQAIHSTGGPFVAARTTFSGIFARRFDASPIGPLEPTGRRAMYRINNIFRYDDNGQLIEEWAQYDSRLFLETLGVRLVAAPA</sequence>
<evidence type="ECO:0000259" key="3">
    <source>
        <dbReference type="Pfam" id="PF12680"/>
    </source>
</evidence>
<dbReference type="Proteomes" id="UP001183643">
    <property type="component" value="Unassembled WGS sequence"/>
</dbReference>
<feature type="domain" description="SnoaL-like" evidence="3">
    <location>
        <begin position="75"/>
        <end position="182"/>
    </location>
</feature>
<feature type="chain" id="PRO_5042292045" evidence="2">
    <location>
        <begin position="29"/>
        <end position="206"/>
    </location>
</feature>
<evidence type="ECO:0000313" key="5">
    <source>
        <dbReference type="Proteomes" id="UP001183643"/>
    </source>
</evidence>
<feature type="signal peptide" evidence="2">
    <location>
        <begin position="1"/>
        <end position="28"/>
    </location>
</feature>
<dbReference type="SUPFAM" id="SSF54427">
    <property type="entry name" value="NTF2-like"/>
    <property type="match status" value="1"/>
</dbReference>
<dbReference type="InterPro" id="IPR032710">
    <property type="entry name" value="NTF2-like_dom_sf"/>
</dbReference>
<evidence type="ECO:0000256" key="1">
    <source>
        <dbReference type="SAM" id="MobiDB-lite"/>
    </source>
</evidence>
<accession>A0AAE3YML0</accession>
<dbReference type="Pfam" id="PF12680">
    <property type="entry name" value="SnoaL_2"/>
    <property type="match status" value="1"/>
</dbReference>
<protein>
    <submittedName>
        <fullName evidence="4">Ester cyclase</fullName>
    </submittedName>
</protein>
<feature type="compositionally biased region" description="Low complexity" evidence="1">
    <location>
        <begin position="28"/>
        <end position="42"/>
    </location>
</feature>
<organism evidence="4 5">
    <name type="scientific">Catenuloplanes atrovinosus</name>
    <dbReference type="NCBI Taxonomy" id="137266"/>
    <lineage>
        <taxon>Bacteria</taxon>
        <taxon>Bacillati</taxon>
        <taxon>Actinomycetota</taxon>
        <taxon>Actinomycetes</taxon>
        <taxon>Micromonosporales</taxon>
        <taxon>Micromonosporaceae</taxon>
        <taxon>Catenuloplanes</taxon>
    </lineage>
</organism>
<evidence type="ECO:0000256" key="2">
    <source>
        <dbReference type="SAM" id="SignalP"/>
    </source>
</evidence>
<reference evidence="4" key="1">
    <citation type="submission" date="2023-07" db="EMBL/GenBank/DDBJ databases">
        <title>Sequencing the genomes of 1000 actinobacteria strains.</title>
        <authorList>
            <person name="Klenk H.-P."/>
        </authorList>
    </citation>
    <scope>NUCLEOTIDE SEQUENCE</scope>
    <source>
        <strain evidence="4">DSM 44707</strain>
    </source>
</reference>
<evidence type="ECO:0000313" key="4">
    <source>
        <dbReference type="EMBL" id="MDR7275101.1"/>
    </source>
</evidence>
<comment type="caution">
    <text evidence="4">The sequence shown here is derived from an EMBL/GenBank/DDBJ whole genome shotgun (WGS) entry which is preliminary data.</text>
</comment>
<feature type="region of interest" description="Disordered" evidence="1">
    <location>
        <begin position="28"/>
        <end position="57"/>
    </location>
</feature>
<dbReference type="AlphaFoldDB" id="A0AAE3YML0"/>
<dbReference type="RefSeq" id="WP_310365653.1">
    <property type="nucleotide sequence ID" value="NZ_JAVDYB010000001.1"/>
</dbReference>
<dbReference type="Gene3D" id="3.10.450.50">
    <property type="match status" value="1"/>
</dbReference>